<reference evidence="1" key="1">
    <citation type="submission" date="2023-07" db="EMBL/GenBank/DDBJ databases">
        <authorList>
            <consortium name="AG Swart"/>
            <person name="Singh M."/>
            <person name="Singh A."/>
            <person name="Seah K."/>
            <person name="Emmerich C."/>
        </authorList>
    </citation>
    <scope>NUCLEOTIDE SEQUENCE</scope>
    <source>
        <strain evidence="1">DP1</strain>
    </source>
</reference>
<keyword evidence="2" id="KW-1185">Reference proteome</keyword>
<gene>
    <name evidence="1" type="ORF">ECRASSUSDP1_LOCUS23957</name>
</gene>
<sequence length="60" mass="7292">MINQRKYESRYIKIQHFNEKGCKGKTHISLFTQFRYNVILYMSNSSMPIMFKDLFHEANI</sequence>
<dbReference type="Proteomes" id="UP001295684">
    <property type="component" value="Unassembled WGS sequence"/>
</dbReference>
<protein>
    <submittedName>
        <fullName evidence="1">Uncharacterized protein</fullName>
    </submittedName>
</protein>
<evidence type="ECO:0000313" key="2">
    <source>
        <dbReference type="Proteomes" id="UP001295684"/>
    </source>
</evidence>
<name>A0AAD1XZG2_EUPCR</name>
<comment type="caution">
    <text evidence="1">The sequence shown here is derived from an EMBL/GenBank/DDBJ whole genome shotgun (WGS) entry which is preliminary data.</text>
</comment>
<evidence type="ECO:0000313" key="1">
    <source>
        <dbReference type="EMBL" id="CAI2382483.1"/>
    </source>
</evidence>
<organism evidence="1 2">
    <name type="scientific">Euplotes crassus</name>
    <dbReference type="NCBI Taxonomy" id="5936"/>
    <lineage>
        <taxon>Eukaryota</taxon>
        <taxon>Sar</taxon>
        <taxon>Alveolata</taxon>
        <taxon>Ciliophora</taxon>
        <taxon>Intramacronucleata</taxon>
        <taxon>Spirotrichea</taxon>
        <taxon>Hypotrichia</taxon>
        <taxon>Euplotida</taxon>
        <taxon>Euplotidae</taxon>
        <taxon>Moneuplotes</taxon>
    </lineage>
</organism>
<proteinExistence type="predicted"/>
<accession>A0AAD1XZG2</accession>
<dbReference type="AlphaFoldDB" id="A0AAD1XZG2"/>
<dbReference type="EMBL" id="CAMPGE010024664">
    <property type="protein sequence ID" value="CAI2382483.1"/>
    <property type="molecule type" value="Genomic_DNA"/>
</dbReference>